<dbReference type="InterPro" id="IPR019819">
    <property type="entry name" value="Carboxylesterase_B_CS"/>
</dbReference>
<evidence type="ECO:0000256" key="1">
    <source>
        <dbReference type="ARBA" id="ARBA00005964"/>
    </source>
</evidence>
<evidence type="ECO:0000259" key="8">
    <source>
        <dbReference type="Pfam" id="PF00135"/>
    </source>
</evidence>
<accession>A0ABD2XRS8</accession>
<dbReference type="InterPro" id="IPR002168">
    <property type="entry name" value="Lipase_GDXG_HIS_AS"/>
</dbReference>
<keyword evidence="3" id="KW-0719">Serine esterase</keyword>
<dbReference type="InterPro" id="IPR019826">
    <property type="entry name" value="Carboxylesterase_B_AS"/>
</dbReference>
<comment type="similarity">
    <text evidence="2">Belongs to the 'GDXG' lipolytic enzyme family.</text>
</comment>
<dbReference type="EC" id="3.1.1.-" evidence="7"/>
<feature type="domain" description="Carboxylesterase type B" evidence="8">
    <location>
        <begin position="41"/>
        <end position="545"/>
    </location>
</feature>
<dbReference type="GO" id="GO:0052689">
    <property type="term" value="F:carboxylic ester hydrolase activity"/>
    <property type="evidence" value="ECO:0007669"/>
    <property type="project" value="UniProtKB-KW"/>
</dbReference>
<evidence type="ECO:0000256" key="4">
    <source>
        <dbReference type="ARBA" id="ARBA00022801"/>
    </source>
</evidence>
<evidence type="ECO:0000256" key="5">
    <source>
        <dbReference type="ARBA" id="ARBA00023157"/>
    </source>
</evidence>
<dbReference type="PROSITE" id="PS00122">
    <property type="entry name" value="CARBOXYLESTERASE_B_1"/>
    <property type="match status" value="1"/>
</dbReference>
<comment type="caution">
    <text evidence="9">The sequence shown here is derived from an EMBL/GenBank/DDBJ whole genome shotgun (WGS) entry which is preliminary data.</text>
</comment>
<evidence type="ECO:0000256" key="6">
    <source>
        <dbReference type="ARBA" id="ARBA00023180"/>
    </source>
</evidence>
<keyword evidence="7" id="KW-0732">Signal</keyword>
<name>A0ABD2XRS8_9HYME</name>
<dbReference type="PANTHER" id="PTHR43142">
    <property type="entry name" value="CARBOXYLIC ESTER HYDROLASE"/>
    <property type="match status" value="1"/>
</dbReference>
<keyword evidence="6" id="KW-0325">Glycoprotein</keyword>
<evidence type="ECO:0000256" key="3">
    <source>
        <dbReference type="ARBA" id="ARBA00022487"/>
    </source>
</evidence>
<reference evidence="9 10" key="1">
    <citation type="journal article" date="2024" name="bioRxiv">
        <title>A reference genome for Trichogramma kaykai: A tiny desert-dwelling parasitoid wasp with competing sex-ratio distorters.</title>
        <authorList>
            <person name="Culotta J."/>
            <person name="Lindsey A.R."/>
        </authorList>
    </citation>
    <scope>NUCLEOTIDE SEQUENCE [LARGE SCALE GENOMIC DNA]</scope>
    <source>
        <strain evidence="9 10">KSX58</strain>
    </source>
</reference>
<dbReference type="SUPFAM" id="SSF53474">
    <property type="entry name" value="alpha/beta-Hydrolases"/>
    <property type="match status" value="1"/>
</dbReference>
<proteinExistence type="inferred from homology"/>
<evidence type="ECO:0000313" key="10">
    <source>
        <dbReference type="Proteomes" id="UP001627154"/>
    </source>
</evidence>
<comment type="similarity">
    <text evidence="1 7">Belongs to the type-B carboxylesterase/lipase family.</text>
</comment>
<evidence type="ECO:0000256" key="2">
    <source>
        <dbReference type="ARBA" id="ARBA00010515"/>
    </source>
</evidence>
<evidence type="ECO:0000313" key="9">
    <source>
        <dbReference type="EMBL" id="KAL3407457.1"/>
    </source>
</evidence>
<dbReference type="Gene3D" id="3.40.50.1820">
    <property type="entry name" value="alpha/beta hydrolase"/>
    <property type="match status" value="1"/>
</dbReference>
<dbReference type="Pfam" id="PF00135">
    <property type="entry name" value="COesterase"/>
    <property type="match status" value="1"/>
</dbReference>
<gene>
    <name evidence="9" type="ORF">TKK_000438</name>
</gene>
<organism evidence="9 10">
    <name type="scientific">Trichogramma kaykai</name>
    <dbReference type="NCBI Taxonomy" id="54128"/>
    <lineage>
        <taxon>Eukaryota</taxon>
        <taxon>Metazoa</taxon>
        <taxon>Ecdysozoa</taxon>
        <taxon>Arthropoda</taxon>
        <taxon>Hexapoda</taxon>
        <taxon>Insecta</taxon>
        <taxon>Pterygota</taxon>
        <taxon>Neoptera</taxon>
        <taxon>Endopterygota</taxon>
        <taxon>Hymenoptera</taxon>
        <taxon>Apocrita</taxon>
        <taxon>Proctotrupomorpha</taxon>
        <taxon>Chalcidoidea</taxon>
        <taxon>Trichogrammatidae</taxon>
        <taxon>Trichogramma</taxon>
    </lineage>
</organism>
<keyword evidence="10" id="KW-1185">Reference proteome</keyword>
<dbReference type="PROSITE" id="PS01173">
    <property type="entry name" value="LIPASE_GDXG_HIS"/>
    <property type="match status" value="1"/>
</dbReference>
<dbReference type="InterPro" id="IPR029058">
    <property type="entry name" value="AB_hydrolase_fold"/>
</dbReference>
<keyword evidence="4 7" id="KW-0378">Hydrolase</keyword>
<feature type="chain" id="PRO_5044529102" description="Carboxylic ester hydrolase" evidence="7">
    <location>
        <begin position="23"/>
        <end position="567"/>
    </location>
</feature>
<dbReference type="AlphaFoldDB" id="A0ABD2XRS8"/>
<dbReference type="PANTHER" id="PTHR43142:SF1">
    <property type="entry name" value="CARBOXYLIC ESTER HYDROLASE"/>
    <property type="match status" value="1"/>
</dbReference>
<dbReference type="EMBL" id="JBJJXI010000007">
    <property type="protein sequence ID" value="KAL3407457.1"/>
    <property type="molecule type" value="Genomic_DNA"/>
</dbReference>
<dbReference type="InterPro" id="IPR002018">
    <property type="entry name" value="CarbesteraseB"/>
</dbReference>
<keyword evidence="5" id="KW-1015">Disulfide bond</keyword>
<dbReference type="Proteomes" id="UP001627154">
    <property type="component" value="Unassembled WGS sequence"/>
</dbReference>
<dbReference type="PROSITE" id="PS00941">
    <property type="entry name" value="CARBOXYLESTERASE_B_2"/>
    <property type="match status" value="1"/>
</dbReference>
<sequence length="567" mass="63960">MSRSLFLHLPLLILLALARVRGDDDDNDNYPKAAVGRVVYRGTYKRSYLGRRYAAFEGIPYAEPPEGHLRFEEPVPYRPRLSGIFDATRKSDVCAQYYDVPPKTNGQPETKDSLQGSDDCLYLSVYVPRRFNGDETPMPVIFFIHGGSFQYASGTAFGDKYLADRDVVFVTINYRLGVLGFLSTEDEVLPGNLGLKDQAVALRWTSDNIAAFGGDPSRVILAGFSAGSSSIQYHHLSPWSRGLFHGSVAMSGTVFNPWAFAHRAKEKAQKLGKIFGCSLDSSRTMIDCLKKVPARDLANATKQFQYWQYNPEGPFAPVVERHGSRPFISKEPQKILESPGEAYDVPAVYGAVSQEGCDPAAEYAPHANLLGELDARWTRIAPYLLESADFLSSREQARLSRESRHEYFGNCSISKETAWNLIELLTDQRYLIGFEAGIRLQARATRSPVYMYYYSFRATRSYSDHLSRTKNDYGVCHTDDMNLVVENPDIDPAADTNDFRMSNFLMDMWESVAVNKGIPRINVDWRPVDGTDPALRYLHIEAPGRYAMSSSENFGNKKFWKRFFYTA</sequence>
<evidence type="ECO:0000256" key="7">
    <source>
        <dbReference type="RuleBase" id="RU361235"/>
    </source>
</evidence>
<protein>
    <recommendedName>
        <fullName evidence="7">Carboxylic ester hydrolase</fullName>
        <ecNumber evidence="7">3.1.1.-</ecNumber>
    </recommendedName>
</protein>
<feature type="signal peptide" evidence="7">
    <location>
        <begin position="1"/>
        <end position="22"/>
    </location>
</feature>